<name>A0A5P1EG64_ASPOF</name>
<dbReference type="PANTHER" id="PTHR33137">
    <property type="entry name" value="MEDIATOR OF RNA POLYMERASE II TRANSCRIPTION SUBUNIT 15A-RELATED"/>
    <property type="match status" value="1"/>
</dbReference>
<dbReference type="OMA" id="KYEDRAY"/>
<dbReference type="Proteomes" id="UP000243459">
    <property type="component" value="Chromosome 7"/>
</dbReference>
<sequence length="173" mass="19263">MGEAISVLPNWRDGIPQGGRQRIVNKIMELLQTHERTYVPSDHLDVLREVATKYEDRAYTTASSVSDYLEVISLKVLTIRARQEQAQPSAPVNPAISNIAAVNQNRSHAGIQYEPVTLSHPNQLNQRRHILANRSVVDCKRNLILIDDSSTKAIPNLELGLSLPPQSKDGLLI</sequence>
<dbReference type="EMBL" id="CM007387">
    <property type="protein sequence ID" value="ONK63819.1"/>
    <property type="molecule type" value="Genomic_DNA"/>
</dbReference>
<protein>
    <recommendedName>
        <fullName evidence="3">Mediator complex subunit 15 KIX domain-containing protein</fullName>
    </recommendedName>
</protein>
<organism evidence="4 5">
    <name type="scientific">Asparagus officinalis</name>
    <name type="common">Garden asparagus</name>
    <dbReference type="NCBI Taxonomy" id="4686"/>
    <lineage>
        <taxon>Eukaryota</taxon>
        <taxon>Viridiplantae</taxon>
        <taxon>Streptophyta</taxon>
        <taxon>Embryophyta</taxon>
        <taxon>Tracheophyta</taxon>
        <taxon>Spermatophyta</taxon>
        <taxon>Magnoliopsida</taxon>
        <taxon>Liliopsida</taxon>
        <taxon>Asparagales</taxon>
        <taxon>Asparagaceae</taxon>
        <taxon>Asparagoideae</taxon>
        <taxon>Asparagus</taxon>
    </lineage>
</organism>
<proteinExistence type="predicted"/>
<dbReference type="Gene3D" id="1.10.246.20">
    <property type="entry name" value="Coactivator CBP, KIX domain"/>
    <property type="match status" value="1"/>
</dbReference>
<gene>
    <name evidence="4" type="ORF">A4U43_C07F19270</name>
</gene>
<dbReference type="GO" id="GO:0005634">
    <property type="term" value="C:nucleus"/>
    <property type="evidence" value="ECO:0007669"/>
    <property type="project" value="UniProtKB-SubCell"/>
</dbReference>
<evidence type="ECO:0000259" key="3">
    <source>
        <dbReference type="Pfam" id="PF16987"/>
    </source>
</evidence>
<keyword evidence="2" id="KW-0539">Nucleus</keyword>
<keyword evidence="5" id="KW-1185">Reference proteome</keyword>
<evidence type="ECO:0000313" key="4">
    <source>
        <dbReference type="EMBL" id="ONK63819.1"/>
    </source>
</evidence>
<dbReference type="InterPro" id="IPR044661">
    <property type="entry name" value="MED15a/b/c-like"/>
</dbReference>
<dbReference type="PANTHER" id="PTHR33137:SF4">
    <property type="entry name" value="MEDIATOR OF RNA POLYMERASE II TRANSCRIPTION SUBUNIT 15A-RELATED"/>
    <property type="match status" value="1"/>
</dbReference>
<dbReference type="InterPro" id="IPR036546">
    <property type="entry name" value="MED15_KIX"/>
</dbReference>
<dbReference type="InterPro" id="IPR036529">
    <property type="entry name" value="KIX_dom_sf"/>
</dbReference>
<evidence type="ECO:0000256" key="1">
    <source>
        <dbReference type="ARBA" id="ARBA00004123"/>
    </source>
</evidence>
<dbReference type="GO" id="GO:0003713">
    <property type="term" value="F:transcription coactivator activity"/>
    <property type="evidence" value="ECO:0007669"/>
    <property type="project" value="InterPro"/>
</dbReference>
<accession>A0A5P1EG64</accession>
<dbReference type="GO" id="GO:0031490">
    <property type="term" value="F:chromatin DNA binding"/>
    <property type="evidence" value="ECO:0007669"/>
    <property type="project" value="InterPro"/>
</dbReference>
<reference evidence="5" key="1">
    <citation type="journal article" date="2017" name="Nat. Commun.">
        <title>The asparagus genome sheds light on the origin and evolution of a young Y chromosome.</title>
        <authorList>
            <person name="Harkess A."/>
            <person name="Zhou J."/>
            <person name="Xu C."/>
            <person name="Bowers J.E."/>
            <person name="Van der Hulst R."/>
            <person name="Ayyampalayam S."/>
            <person name="Mercati F."/>
            <person name="Riccardi P."/>
            <person name="McKain M.R."/>
            <person name="Kakrana A."/>
            <person name="Tang H."/>
            <person name="Ray J."/>
            <person name="Groenendijk J."/>
            <person name="Arikit S."/>
            <person name="Mathioni S.M."/>
            <person name="Nakano M."/>
            <person name="Shan H."/>
            <person name="Telgmann-Rauber A."/>
            <person name="Kanno A."/>
            <person name="Yue Z."/>
            <person name="Chen H."/>
            <person name="Li W."/>
            <person name="Chen Y."/>
            <person name="Xu X."/>
            <person name="Zhang Y."/>
            <person name="Luo S."/>
            <person name="Chen H."/>
            <person name="Gao J."/>
            <person name="Mao Z."/>
            <person name="Pires J.C."/>
            <person name="Luo M."/>
            <person name="Kudrna D."/>
            <person name="Wing R.A."/>
            <person name="Meyers B.C."/>
            <person name="Yi K."/>
            <person name="Kong H."/>
            <person name="Lavrijsen P."/>
            <person name="Sunseri F."/>
            <person name="Falavigna A."/>
            <person name="Ye Y."/>
            <person name="Leebens-Mack J.H."/>
            <person name="Chen G."/>
        </authorList>
    </citation>
    <scope>NUCLEOTIDE SEQUENCE [LARGE SCALE GENOMIC DNA]</scope>
    <source>
        <strain evidence="5">cv. DH0086</strain>
    </source>
</reference>
<feature type="domain" description="Mediator complex subunit 15 KIX" evidence="3">
    <location>
        <begin position="10"/>
        <end position="87"/>
    </location>
</feature>
<evidence type="ECO:0000256" key="2">
    <source>
        <dbReference type="ARBA" id="ARBA00023242"/>
    </source>
</evidence>
<dbReference type="Gramene" id="ONK63819">
    <property type="protein sequence ID" value="ONK63819"/>
    <property type="gene ID" value="A4U43_C07F19270"/>
</dbReference>
<dbReference type="Pfam" id="PF16987">
    <property type="entry name" value="KIX_2"/>
    <property type="match status" value="1"/>
</dbReference>
<dbReference type="AlphaFoldDB" id="A0A5P1EG64"/>
<comment type="subcellular location">
    <subcellularLocation>
        <location evidence="1">Nucleus</location>
    </subcellularLocation>
</comment>
<evidence type="ECO:0000313" key="5">
    <source>
        <dbReference type="Proteomes" id="UP000243459"/>
    </source>
</evidence>
<dbReference type="SUPFAM" id="SSF47040">
    <property type="entry name" value="Kix domain of CBP (creb binding protein)"/>
    <property type="match status" value="1"/>
</dbReference>